<dbReference type="PANTHER" id="PTHR46068:SF1">
    <property type="entry name" value="TRANSPOSASE IS30-LIKE HTH DOMAIN-CONTAINING PROTEIN"/>
    <property type="match status" value="1"/>
</dbReference>
<dbReference type="SUPFAM" id="SSF46689">
    <property type="entry name" value="Homeodomain-like"/>
    <property type="match status" value="1"/>
</dbReference>
<accession>A0A8H4QVE1</accession>
<dbReference type="AlphaFoldDB" id="A0A8H4QVE1"/>
<organism evidence="3 4">
    <name type="scientific">Agrocybe pediades</name>
    <dbReference type="NCBI Taxonomy" id="84607"/>
    <lineage>
        <taxon>Eukaryota</taxon>
        <taxon>Fungi</taxon>
        <taxon>Dikarya</taxon>
        <taxon>Basidiomycota</taxon>
        <taxon>Agaricomycotina</taxon>
        <taxon>Agaricomycetes</taxon>
        <taxon>Agaricomycetidae</taxon>
        <taxon>Agaricales</taxon>
        <taxon>Agaricineae</taxon>
        <taxon>Strophariaceae</taxon>
        <taxon>Agrocybe</taxon>
    </lineage>
</organism>
<dbReference type="Pfam" id="PF13358">
    <property type="entry name" value="DDE_3"/>
    <property type="match status" value="1"/>
</dbReference>
<evidence type="ECO:0000313" key="3">
    <source>
        <dbReference type="EMBL" id="KAF4618107.1"/>
    </source>
</evidence>
<dbReference type="GO" id="GO:0015074">
    <property type="term" value="P:DNA integration"/>
    <property type="evidence" value="ECO:0007669"/>
    <property type="project" value="InterPro"/>
</dbReference>
<feature type="domain" description="Tc1-like transposase DDE" evidence="2">
    <location>
        <begin position="231"/>
        <end position="300"/>
    </location>
</feature>
<dbReference type="GO" id="GO:0006313">
    <property type="term" value="P:DNA transposition"/>
    <property type="evidence" value="ECO:0007669"/>
    <property type="project" value="InterPro"/>
</dbReference>
<reference evidence="3 4" key="1">
    <citation type="submission" date="2019-12" db="EMBL/GenBank/DDBJ databases">
        <authorList>
            <person name="Floudas D."/>
            <person name="Bentzer J."/>
            <person name="Ahren D."/>
            <person name="Johansson T."/>
            <person name="Persson P."/>
            <person name="Tunlid A."/>
        </authorList>
    </citation>
    <scope>NUCLEOTIDE SEQUENCE [LARGE SCALE GENOMIC DNA]</scope>
    <source>
        <strain evidence="3 4">CBS 102.39</strain>
    </source>
</reference>
<dbReference type="InterPro" id="IPR002492">
    <property type="entry name" value="Transposase_Tc1-like"/>
</dbReference>
<dbReference type="InterPro" id="IPR036397">
    <property type="entry name" value="RNaseH_sf"/>
</dbReference>
<dbReference type="GO" id="GO:0003677">
    <property type="term" value="F:DNA binding"/>
    <property type="evidence" value="ECO:0007669"/>
    <property type="project" value="InterPro"/>
</dbReference>
<dbReference type="EMBL" id="JAACJL010000019">
    <property type="protein sequence ID" value="KAF4618107.1"/>
    <property type="molecule type" value="Genomic_DNA"/>
</dbReference>
<gene>
    <name evidence="3" type="ORF">D9613_012628</name>
</gene>
<dbReference type="Proteomes" id="UP000521872">
    <property type="component" value="Unassembled WGS sequence"/>
</dbReference>
<dbReference type="InterPro" id="IPR038717">
    <property type="entry name" value="Tc1-like_DDE_dom"/>
</dbReference>
<sequence length="351" mass="40269">MARKKTTHSEYDSATKNKLIGAIVMGATISEAGRRFGVSKTSAHRIWKRYESQGNTENLPRSGWPSKVNDRMRRCIVQTARKNRRMPLTEVAKNIPANISISTIRRVLAKEGYHRRCARKVPYLTNRHKSERLSWAKLYKGFTRENWKSVIWSDECYIYLGDSHSRIYVTCRPDEEYKEECVVPTFKQFSVRVMVWGCIMEGEKGPLIVLNYPGGKGGGMNSKLYREQVLDGCLKSYYEKKKAEKGKVYFQQDGAPSHRSKATQQWFQESGIKLLFHPASSPDLNPIEPVWHELKQVLRRLDPPPSNVESLSKAVLEAWEQLPVSDVNKHIKNMPKRVSAVLASKGGHTRF</sequence>
<dbReference type="Gene3D" id="3.30.420.10">
    <property type="entry name" value="Ribonuclease H-like superfamily/Ribonuclease H"/>
    <property type="match status" value="1"/>
</dbReference>
<evidence type="ECO:0000259" key="2">
    <source>
        <dbReference type="Pfam" id="PF13358"/>
    </source>
</evidence>
<dbReference type="InterPro" id="IPR009057">
    <property type="entry name" value="Homeodomain-like_sf"/>
</dbReference>
<proteinExistence type="predicted"/>
<dbReference type="PANTHER" id="PTHR46068">
    <property type="entry name" value="PROTEIN CBG27172"/>
    <property type="match status" value="1"/>
</dbReference>
<feature type="domain" description="Transposase Tc1-like" evidence="1">
    <location>
        <begin position="73"/>
        <end position="140"/>
    </location>
</feature>
<evidence type="ECO:0000313" key="4">
    <source>
        <dbReference type="Proteomes" id="UP000521872"/>
    </source>
</evidence>
<protein>
    <recommendedName>
        <fullName evidence="5">Transposase</fullName>
    </recommendedName>
</protein>
<evidence type="ECO:0008006" key="5">
    <source>
        <dbReference type="Google" id="ProtNLM"/>
    </source>
</evidence>
<name>A0A8H4QVE1_9AGAR</name>
<comment type="caution">
    <text evidence="3">The sequence shown here is derived from an EMBL/GenBank/DDBJ whole genome shotgun (WGS) entry which is preliminary data.</text>
</comment>
<evidence type="ECO:0000259" key="1">
    <source>
        <dbReference type="Pfam" id="PF01498"/>
    </source>
</evidence>
<keyword evidence="4" id="KW-1185">Reference proteome</keyword>
<dbReference type="Pfam" id="PF01498">
    <property type="entry name" value="HTH_Tnp_Tc3_2"/>
    <property type="match status" value="1"/>
</dbReference>